<protein>
    <submittedName>
        <fullName evidence="2">Uncharacterized protein</fullName>
    </submittedName>
</protein>
<feature type="region of interest" description="Disordered" evidence="1">
    <location>
        <begin position="1"/>
        <end position="21"/>
    </location>
</feature>
<gene>
    <name evidence="2" type="ORF">BJ959_002386</name>
</gene>
<name>A0A840X940_9MICO</name>
<organism evidence="2 3">
    <name type="scientific">Microcella frigidaquae</name>
    <dbReference type="NCBI Taxonomy" id="424758"/>
    <lineage>
        <taxon>Bacteria</taxon>
        <taxon>Bacillati</taxon>
        <taxon>Actinomycetota</taxon>
        <taxon>Actinomycetes</taxon>
        <taxon>Micrococcales</taxon>
        <taxon>Microbacteriaceae</taxon>
        <taxon>Microcella</taxon>
    </lineage>
</organism>
<dbReference type="Proteomes" id="UP000552883">
    <property type="component" value="Unassembled WGS sequence"/>
</dbReference>
<comment type="caution">
    <text evidence="2">The sequence shown here is derived from an EMBL/GenBank/DDBJ whole genome shotgun (WGS) entry which is preliminary data.</text>
</comment>
<reference evidence="2 3" key="1">
    <citation type="submission" date="2020-08" db="EMBL/GenBank/DDBJ databases">
        <title>Sequencing the genomes of 1000 actinobacteria strains.</title>
        <authorList>
            <person name="Klenk H.-P."/>
        </authorList>
    </citation>
    <scope>NUCLEOTIDE SEQUENCE [LARGE SCALE GENOMIC DNA]</scope>
    <source>
        <strain evidence="2 3">DSM 23889</strain>
    </source>
</reference>
<evidence type="ECO:0000256" key="1">
    <source>
        <dbReference type="SAM" id="MobiDB-lite"/>
    </source>
</evidence>
<dbReference type="OrthoDB" id="2594539at2"/>
<evidence type="ECO:0000313" key="2">
    <source>
        <dbReference type="EMBL" id="MBB5618890.1"/>
    </source>
</evidence>
<proteinExistence type="predicted"/>
<keyword evidence="3" id="KW-1185">Reference proteome</keyword>
<accession>A0A840X940</accession>
<dbReference type="EMBL" id="JACHBS010000001">
    <property type="protein sequence ID" value="MBB5618890.1"/>
    <property type="molecule type" value="Genomic_DNA"/>
</dbReference>
<evidence type="ECO:0000313" key="3">
    <source>
        <dbReference type="Proteomes" id="UP000552883"/>
    </source>
</evidence>
<sequence>MQFLDDIAGLERDAETNRGPMPVFGVDEPLHVCLRSDAVSPPSPALLARRWRVPEPREPIIHWSTRDYVSGDRRAVSRDVALRQATRCRTITAATPSTADG</sequence>
<dbReference type="AlphaFoldDB" id="A0A840X940"/>
<dbReference type="RefSeq" id="WP_153982447.1">
    <property type="nucleotide sequence ID" value="NZ_BAAANZ010000008.1"/>
</dbReference>